<dbReference type="Gene3D" id="3.10.620.30">
    <property type="match status" value="1"/>
</dbReference>
<comment type="caution">
    <text evidence="2">The sequence shown here is derived from an EMBL/GenBank/DDBJ whole genome shotgun (WGS) entry which is preliminary data.</text>
</comment>
<dbReference type="InterPro" id="IPR038765">
    <property type="entry name" value="Papain-like_cys_pep_sf"/>
</dbReference>
<dbReference type="SMART" id="SM00460">
    <property type="entry name" value="TGc"/>
    <property type="match status" value="1"/>
</dbReference>
<evidence type="ECO:0000313" key="2">
    <source>
        <dbReference type="EMBL" id="MDQ0157636.1"/>
    </source>
</evidence>
<reference evidence="2 3" key="1">
    <citation type="submission" date="2023-07" db="EMBL/GenBank/DDBJ databases">
        <title>Genomic Encyclopedia of Type Strains, Phase IV (KMG-IV): sequencing the most valuable type-strain genomes for metagenomic binning, comparative biology and taxonomic classification.</title>
        <authorList>
            <person name="Goeker M."/>
        </authorList>
    </citation>
    <scope>NUCLEOTIDE SEQUENCE [LARGE SCALE GENOMIC DNA]</scope>
    <source>
        <strain evidence="2 3">DSM 23948</strain>
    </source>
</reference>
<feature type="domain" description="Transglutaminase-like" evidence="1">
    <location>
        <begin position="62"/>
        <end position="136"/>
    </location>
</feature>
<accession>A0ABT9V9K6</accession>
<dbReference type="RefSeq" id="WP_307152089.1">
    <property type="nucleotide sequence ID" value="NZ_JAUSTU010000033.1"/>
</dbReference>
<organism evidence="2 3">
    <name type="scientific">Anoxybacillus andreesenii</name>
    <dbReference type="NCBI Taxonomy" id="1325932"/>
    <lineage>
        <taxon>Bacteria</taxon>
        <taxon>Bacillati</taxon>
        <taxon>Bacillota</taxon>
        <taxon>Bacilli</taxon>
        <taxon>Bacillales</taxon>
        <taxon>Anoxybacillaceae</taxon>
        <taxon>Anoxybacillus</taxon>
    </lineage>
</organism>
<dbReference type="PANTHER" id="PTHR33490:SF3">
    <property type="entry name" value="CONSERVED INTEGRAL MEMBRANE PROTEIN"/>
    <property type="match status" value="1"/>
</dbReference>
<sequence length="247" mass="28316">MKDYLKITPILDYQSPTIQSLIQKNGWEKLEEGEKIKQIYHFVKDDIKFGYNASDDIKASQVLADGYGQCNTKSTLFMALLRAVNIPCRFHGFTIHKDLQEGALTPLAYKMAPKEIIHSWVEVYFQREWIFLEGLILDEEYLQKIQQTFSDNKGSFCGYGIATKNLKNPGVVWTGRSTFIQSEGIAQDFGIFNTPDEFYEKYGSNVKGLKKLLYSHVIRHAINKNVEKIRNGHQEGVFQNSKGSKTI</sequence>
<dbReference type="Proteomes" id="UP001231362">
    <property type="component" value="Unassembled WGS sequence"/>
</dbReference>
<dbReference type="SUPFAM" id="SSF54001">
    <property type="entry name" value="Cysteine proteinases"/>
    <property type="match status" value="1"/>
</dbReference>
<proteinExistence type="predicted"/>
<evidence type="ECO:0000313" key="3">
    <source>
        <dbReference type="Proteomes" id="UP001231362"/>
    </source>
</evidence>
<dbReference type="Pfam" id="PF01841">
    <property type="entry name" value="Transglut_core"/>
    <property type="match status" value="1"/>
</dbReference>
<dbReference type="EMBL" id="JAUSTU010000033">
    <property type="protein sequence ID" value="MDQ0157636.1"/>
    <property type="molecule type" value="Genomic_DNA"/>
</dbReference>
<name>A0ABT9V9K6_9BACL</name>
<dbReference type="InterPro" id="IPR002931">
    <property type="entry name" value="Transglutaminase-like"/>
</dbReference>
<dbReference type="PANTHER" id="PTHR33490">
    <property type="entry name" value="BLR5614 PROTEIN-RELATED"/>
    <property type="match status" value="1"/>
</dbReference>
<keyword evidence="3" id="KW-1185">Reference proteome</keyword>
<gene>
    <name evidence="2" type="ORF">J2S07_003981</name>
</gene>
<evidence type="ECO:0000259" key="1">
    <source>
        <dbReference type="SMART" id="SM00460"/>
    </source>
</evidence>
<protein>
    <recommendedName>
        <fullName evidence="1">Transglutaminase-like domain-containing protein</fullName>
    </recommendedName>
</protein>